<dbReference type="GO" id="GO:0008237">
    <property type="term" value="F:metallopeptidase activity"/>
    <property type="evidence" value="ECO:0007669"/>
    <property type="project" value="InterPro"/>
</dbReference>
<gene>
    <name evidence="2" type="ORF">BDV26DRAFT_22329</name>
</gene>
<sequence length="337" mass="39407">MTPGFGLHFWFLLSLLYASLSHAGHPAWEADSRTMTSKWIHVNPSVSYPLWDHETIRYCYNSRESKNRLAETIRAGWQLWYAAGVPETFRFVEHSKARCDRDKNNYLLVIGDEAEPSLMTSAGKTPMVPYNRPTMYIVFEEEDIHLRGLLAAHEIGHAWGLLHEHQAPLIWQFAYRATRPDSLVQFYCENVLGYRQLLREIPNTLELWSEDGPCRNMIRAQEMDFFGADILPWKMPYQSPHHLWPTDDDVDWDSIMIYQSRSFGEADERGNSKITLVRSKDLMLIPEPQTVTVLDVYGLLHLYRTRYGKFSEVFHNDPKSVWYSLFRRKVQSCPVQS</sequence>
<accession>A0A5N7AZF3</accession>
<feature type="chain" id="PRO_5024961002" description="Peptidase metallopeptidase domain-containing protein" evidence="1">
    <location>
        <begin position="24"/>
        <end position="337"/>
    </location>
</feature>
<evidence type="ECO:0008006" key="4">
    <source>
        <dbReference type="Google" id="ProtNLM"/>
    </source>
</evidence>
<protein>
    <recommendedName>
        <fullName evidence="4">Peptidase metallopeptidase domain-containing protein</fullName>
    </recommendedName>
</protein>
<dbReference type="EMBL" id="ML736267">
    <property type="protein sequence ID" value="KAE8375113.1"/>
    <property type="molecule type" value="Genomic_DNA"/>
</dbReference>
<dbReference type="AlphaFoldDB" id="A0A5N7AZF3"/>
<proteinExistence type="predicted"/>
<dbReference type="SUPFAM" id="SSF55486">
    <property type="entry name" value="Metalloproteases ('zincins'), catalytic domain"/>
    <property type="match status" value="1"/>
</dbReference>
<dbReference type="Proteomes" id="UP000326198">
    <property type="component" value="Unassembled WGS sequence"/>
</dbReference>
<reference evidence="2 3" key="1">
    <citation type="submission" date="2019-04" db="EMBL/GenBank/DDBJ databases">
        <title>Friends and foes A comparative genomics studyof 23 Aspergillus species from section Flavi.</title>
        <authorList>
            <consortium name="DOE Joint Genome Institute"/>
            <person name="Kjaerbolling I."/>
            <person name="Vesth T."/>
            <person name="Frisvad J.C."/>
            <person name="Nybo J.L."/>
            <person name="Theobald S."/>
            <person name="Kildgaard S."/>
            <person name="Isbrandt T."/>
            <person name="Kuo A."/>
            <person name="Sato A."/>
            <person name="Lyhne E.K."/>
            <person name="Kogle M.E."/>
            <person name="Wiebenga A."/>
            <person name="Kun R.S."/>
            <person name="Lubbers R.J."/>
            <person name="Makela M.R."/>
            <person name="Barry K."/>
            <person name="Chovatia M."/>
            <person name="Clum A."/>
            <person name="Daum C."/>
            <person name="Haridas S."/>
            <person name="He G."/>
            <person name="LaButti K."/>
            <person name="Lipzen A."/>
            <person name="Mondo S."/>
            <person name="Riley R."/>
            <person name="Salamov A."/>
            <person name="Simmons B.A."/>
            <person name="Magnuson J.K."/>
            <person name="Henrissat B."/>
            <person name="Mortensen U.H."/>
            <person name="Larsen T.O."/>
            <person name="Devries R.P."/>
            <person name="Grigoriev I.V."/>
            <person name="Machida M."/>
            <person name="Baker S.E."/>
            <person name="Andersen M.R."/>
        </authorList>
    </citation>
    <scope>NUCLEOTIDE SEQUENCE [LARGE SCALE GENOMIC DNA]</scope>
    <source>
        <strain evidence="2 3">IBT 29228</strain>
    </source>
</reference>
<name>A0A5N7AZF3_9EURO</name>
<dbReference type="Gene3D" id="3.40.390.10">
    <property type="entry name" value="Collagenase (Catalytic Domain)"/>
    <property type="match status" value="1"/>
</dbReference>
<keyword evidence="1" id="KW-0732">Signal</keyword>
<dbReference type="InterPro" id="IPR024079">
    <property type="entry name" value="MetalloPept_cat_dom_sf"/>
</dbReference>
<evidence type="ECO:0000313" key="2">
    <source>
        <dbReference type="EMBL" id="KAE8375113.1"/>
    </source>
</evidence>
<evidence type="ECO:0000256" key="1">
    <source>
        <dbReference type="SAM" id="SignalP"/>
    </source>
</evidence>
<feature type="signal peptide" evidence="1">
    <location>
        <begin position="1"/>
        <end position="23"/>
    </location>
</feature>
<evidence type="ECO:0000313" key="3">
    <source>
        <dbReference type="Proteomes" id="UP000326198"/>
    </source>
</evidence>
<organism evidence="2 3">
    <name type="scientific">Aspergillus bertholletiae</name>
    <dbReference type="NCBI Taxonomy" id="1226010"/>
    <lineage>
        <taxon>Eukaryota</taxon>
        <taxon>Fungi</taxon>
        <taxon>Dikarya</taxon>
        <taxon>Ascomycota</taxon>
        <taxon>Pezizomycotina</taxon>
        <taxon>Eurotiomycetes</taxon>
        <taxon>Eurotiomycetidae</taxon>
        <taxon>Eurotiales</taxon>
        <taxon>Aspergillaceae</taxon>
        <taxon>Aspergillus</taxon>
        <taxon>Aspergillus subgen. Circumdati</taxon>
    </lineage>
</organism>
<keyword evidence="3" id="KW-1185">Reference proteome</keyword>
<dbReference type="OrthoDB" id="291007at2759"/>